<organism evidence="1 2">
    <name type="scientific">Candidatus Uhrbacteria bacterium GW2011_GWF2_39_13</name>
    <dbReference type="NCBI Taxonomy" id="1618995"/>
    <lineage>
        <taxon>Bacteria</taxon>
        <taxon>Candidatus Uhriibacteriota</taxon>
    </lineage>
</organism>
<evidence type="ECO:0000313" key="1">
    <source>
        <dbReference type="EMBL" id="KKR03453.1"/>
    </source>
</evidence>
<gene>
    <name evidence="1" type="ORF">UT30_C0030G0008</name>
</gene>
<name>A0A0G0MJW9_9BACT</name>
<evidence type="ECO:0000313" key="2">
    <source>
        <dbReference type="Proteomes" id="UP000033935"/>
    </source>
</evidence>
<protein>
    <recommendedName>
        <fullName evidence="3">Transcriptional regulator, AbiEi antitoxin, Type IV TA system</fullName>
    </recommendedName>
</protein>
<sequence length="195" mass="22766">MYYDNLYLMNNLSGYASPKMKLTALVKSGEYVRIRRGLYIKGHEYNIKTLANVIYGPSYISFEYALSYYGMIPEKVTAVASAVFNKNKDKEFDTPVGRFVYRYINPVLYFHGIERHEENGEPYLIASREKALCDILYKIKNISGKTDIELLLFDDLRIDEAEFLRLNITDLKLIVPLYGKILPDKMLEYLKARRK</sequence>
<dbReference type="Proteomes" id="UP000033935">
    <property type="component" value="Unassembled WGS sequence"/>
</dbReference>
<dbReference type="PATRIC" id="fig|1618995.3.peg.973"/>
<reference evidence="1 2" key="1">
    <citation type="journal article" date="2015" name="Nature">
        <title>rRNA introns, odd ribosomes, and small enigmatic genomes across a large radiation of phyla.</title>
        <authorList>
            <person name="Brown C.T."/>
            <person name="Hug L.A."/>
            <person name="Thomas B.C."/>
            <person name="Sharon I."/>
            <person name="Castelle C.J."/>
            <person name="Singh A."/>
            <person name="Wilkins M.J."/>
            <person name="Williams K.H."/>
            <person name="Banfield J.F."/>
        </authorList>
    </citation>
    <scope>NUCLEOTIDE SEQUENCE [LARGE SCALE GENOMIC DNA]</scope>
</reference>
<comment type="caution">
    <text evidence="1">The sequence shown here is derived from an EMBL/GenBank/DDBJ whole genome shotgun (WGS) entry which is preliminary data.</text>
</comment>
<dbReference type="EMBL" id="LBWG01000030">
    <property type="protein sequence ID" value="KKR03453.1"/>
    <property type="molecule type" value="Genomic_DNA"/>
</dbReference>
<accession>A0A0G0MJW9</accession>
<proteinExistence type="predicted"/>
<evidence type="ECO:0008006" key="3">
    <source>
        <dbReference type="Google" id="ProtNLM"/>
    </source>
</evidence>
<dbReference type="AlphaFoldDB" id="A0A0G0MJW9"/>